<dbReference type="Proteomes" id="UP000000763">
    <property type="component" value="Chromosome 11"/>
</dbReference>
<evidence type="ECO:0000313" key="2">
    <source>
        <dbReference type="Proteomes" id="UP000000763"/>
    </source>
</evidence>
<dbReference type="Gramene" id="Os11t0708000-01">
    <property type="protein sequence ID" value="Os11t0708000-01"/>
    <property type="gene ID" value="Os11g0708000"/>
</dbReference>
<gene>
    <name evidence="1" type="ordered locus">Os11g0708000</name>
</gene>
<reference evidence="1 2" key="1">
    <citation type="journal article" date="2005" name="Nature">
        <title>The map-based sequence of the rice genome.</title>
        <authorList>
            <consortium name="International rice genome sequencing project (IRGSP)"/>
            <person name="Matsumoto T."/>
            <person name="Wu J."/>
            <person name="Kanamori H."/>
            <person name="Katayose Y."/>
            <person name="Fujisawa M."/>
            <person name="Namiki N."/>
            <person name="Mizuno H."/>
            <person name="Yamamoto K."/>
            <person name="Antonio B.A."/>
            <person name="Baba T."/>
            <person name="Sakata K."/>
            <person name="Nagamura Y."/>
            <person name="Aoki H."/>
            <person name="Arikawa K."/>
            <person name="Arita K."/>
            <person name="Bito T."/>
            <person name="Chiden Y."/>
            <person name="Fujitsuka N."/>
            <person name="Fukunaka R."/>
            <person name="Hamada M."/>
            <person name="Harada C."/>
            <person name="Hayashi A."/>
            <person name="Hijishita S."/>
            <person name="Honda M."/>
            <person name="Hosokawa S."/>
            <person name="Ichikawa Y."/>
            <person name="Idonuma A."/>
            <person name="Iijima M."/>
            <person name="Ikeda M."/>
            <person name="Ikeno M."/>
            <person name="Ito K."/>
            <person name="Ito S."/>
            <person name="Ito T."/>
            <person name="Ito Y."/>
            <person name="Ito Y."/>
            <person name="Iwabuchi A."/>
            <person name="Kamiya K."/>
            <person name="Karasawa W."/>
            <person name="Kurita K."/>
            <person name="Katagiri S."/>
            <person name="Kikuta A."/>
            <person name="Kobayashi H."/>
            <person name="Kobayashi N."/>
            <person name="Machita K."/>
            <person name="Maehara T."/>
            <person name="Masukawa M."/>
            <person name="Mizubayashi T."/>
            <person name="Mukai Y."/>
            <person name="Nagasaki H."/>
            <person name="Nagata Y."/>
            <person name="Naito S."/>
            <person name="Nakashima M."/>
            <person name="Nakama Y."/>
            <person name="Nakamichi Y."/>
            <person name="Nakamura M."/>
            <person name="Meguro A."/>
            <person name="Negishi M."/>
            <person name="Ohta I."/>
            <person name="Ohta T."/>
            <person name="Okamoto M."/>
            <person name="Ono N."/>
            <person name="Saji S."/>
            <person name="Sakaguchi M."/>
            <person name="Sakai K."/>
            <person name="Shibata M."/>
            <person name="Shimokawa T."/>
            <person name="Song J."/>
            <person name="Takazaki Y."/>
            <person name="Terasawa K."/>
            <person name="Tsugane M."/>
            <person name="Tsuji K."/>
            <person name="Ueda S."/>
            <person name="Waki K."/>
            <person name="Yamagata H."/>
            <person name="Yamamoto M."/>
            <person name="Yamamoto S."/>
            <person name="Yamane H."/>
            <person name="Yoshiki S."/>
            <person name="Yoshihara R."/>
            <person name="Yukawa K."/>
            <person name="Zhong H."/>
            <person name="Yano M."/>
            <person name="Yuan Q."/>
            <person name="Ouyang S."/>
            <person name="Liu J."/>
            <person name="Jones K.M."/>
            <person name="Gansberger K."/>
            <person name="Moffat K."/>
            <person name="Hill J."/>
            <person name="Bera J."/>
            <person name="Fadrosh D."/>
            <person name="Jin S."/>
            <person name="Johri S."/>
            <person name="Kim M."/>
            <person name="Overton L."/>
            <person name="Reardon M."/>
            <person name="Tsitrin T."/>
            <person name="Vuong H."/>
            <person name="Weaver B."/>
            <person name="Ciecko A."/>
            <person name="Tallon L."/>
            <person name="Jackson J."/>
            <person name="Pai G."/>
            <person name="Aken S.V."/>
            <person name="Utterback T."/>
            <person name="Reidmuller S."/>
            <person name="Feldblyum T."/>
            <person name="Hsiao J."/>
            <person name="Zismann V."/>
            <person name="Iobst S."/>
            <person name="de Vazeille A.R."/>
            <person name="Buell C.R."/>
            <person name="Ying K."/>
            <person name="Li Y."/>
            <person name="Lu T."/>
            <person name="Huang Y."/>
            <person name="Zhao Q."/>
            <person name="Feng Q."/>
            <person name="Zhang L."/>
            <person name="Zhu J."/>
            <person name="Weng Q."/>
            <person name="Mu J."/>
            <person name="Lu Y."/>
            <person name="Fan D."/>
            <person name="Liu Y."/>
            <person name="Guan J."/>
            <person name="Zhang Y."/>
            <person name="Yu S."/>
            <person name="Liu X."/>
            <person name="Zhang Y."/>
            <person name="Hong G."/>
            <person name="Han B."/>
            <person name="Choisne N."/>
            <person name="Demange N."/>
            <person name="Orjeda G."/>
            <person name="Samain S."/>
            <person name="Cattolico L."/>
            <person name="Pelletier E."/>
            <person name="Couloux A."/>
            <person name="Segurens B."/>
            <person name="Wincker P."/>
            <person name="D'Hont A."/>
            <person name="Scarpelli C."/>
            <person name="Weissenbach J."/>
            <person name="Salanoubat M."/>
            <person name="Quetier F."/>
            <person name="Yu Y."/>
            <person name="Kim H.R."/>
            <person name="Rambo T."/>
            <person name="Currie J."/>
            <person name="Collura K."/>
            <person name="Luo M."/>
            <person name="Yang T."/>
            <person name="Ammiraju J.S.S."/>
            <person name="Engler F."/>
            <person name="Soderlund C."/>
            <person name="Wing R.A."/>
            <person name="Palmer L.E."/>
            <person name="de la Bastide M."/>
            <person name="Spiegel L."/>
            <person name="Nascimento L."/>
            <person name="Zutavern T."/>
            <person name="O'Shaughnessy A."/>
            <person name="Dike S."/>
            <person name="Dedhia N."/>
            <person name="Preston R."/>
            <person name="Balija V."/>
            <person name="McCombie W.R."/>
            <person name="Chow T."/>
            <person name="Chen H."/>
            <person name="Chung M."/>
            <person name="Chen C."/>
            <person name="Shaw J."/>
            <person name="Wu H."/>
            <person name="Hsiao K."/>
            <person name="Chao Y."/>
            <person name="Chu M."/>
            <person name="Cheng C."/>
            <person name="Hour A."/>
            <person name="Lee P."/>
            <person name="Lin S."/>
            <person name="Lin Y."/>
            <person name="Liou J."/>
            <person name="Liu S."/>
            <person name="Hsing Y."/>
            <person name="Raghuvanshi S."/>
            <person name="Mohanty A."/>
            <person name="Bharti A.K."/>
            <person name="Gaur A."/>
            <person name="Gupta V."/>
            <person name="Kumar D."/>
            <person name="Ravi V."/>
            <person name="Vij S."/>
            <person name="Kapur A."/>
            <person name="Khurana P."/>
            <person name="Khurana P."/>
            <person name="Khurana J.P."/>
            <person name="Tyagi A.K."/>
            <person name="Gaikwad K."/>
            <person name="Singh A."/>
            <person name="Dalal V."/>
            <person name="Srivastava S."/>
            <person name="Dixit A."/>
            <person name="Pal A.K."/>
            <person name="Ghazi I.A."/>
            <person name="Yadav M."/>
            <person name="Pandit A."/>
            <person name="Bhargava A."/>
            <person name="Sureshbabu K."/>
            <person name="Batra K."/>
            <person name="Sharma T.R."/>
            <person name="Mohapatra T."/>
            <person name="Singh N.K."/>
            <person name="Messing J."/>
            <person name="Nelson A.B."/>
            <person name="Fuks G."/>
            <person name="Kavchok S."/>
            <person name="Keizer G."/>
            <person name="Linton E."/>
            <person name="Llaca V."/>
            <person name="Song R."/>
            <person name="Tanyolac B."/>
            <person name="Young S."/>
            <person name="Ho-Il K."/>
            <person name="Hahn J.H."/>
            <person name="Sangsakoo G."/>
            <person name="Vanavichit A."/>
            <person name="de Mattos Luiz.A.T."/>
            <person name="Zimmer P.D."/>
            <person name="Malone G."/>
            <person name="Dellagostin O."/>
            <person name="de Oliveira A.C."/>
            <person name="Bevan M."/>
            <person name="Bancroft I."/>
            <person name="Minx P."/>
            <person name="Cordum H."/>
            <person name="Wilson R."/>
            <person name="Cheng Z."/>
            <person name="Jin W."/>
            <person name="Jiang J."/>
            <person name="Leong S.A."/>
            <person name="Iwama H."/>
            <person name="Gojobori T."/>
            <person name="Itoh T."/>
            <person name="Niimura Y."/>
            <person name="Fujii Y."/>
            <person name="Habara T."/>
            <person name="Sakai H."/>
            <person name="Sato Y."/>
            <person name="Wilson G."/>
            <person name="Kumar K."/>
            <person name="McCouch S."/>
            <person name="Juretic N."/>
            <person name="Hoen D."/>
            <person name="Wright S."/>
            <person name="Bruskiewich R."/>
            <person name="Bureau T."/>
            <person name="Miyao A."/>
            <person name="Hirochika H."/>
            <person name="Nishikawa T."/>
            <person name="Kadowaki K."/>
            <person name="Sugiura M."/>
            <person name="Burr B."/>
            <person name="Sasaki T."/>
        </authorList>
    </citation>
    <scope>NUCLEOTIDE SEQUENCE [LARGE SCALE GENOMIC DNA]</scope>
    <source>
        <strain evidence="2">cv. Nipponbare</strain>
    </source>
</reference>
<proteinExistence type="predicted"/>
<dbReference type="KEGG" id="dosa:Os11g0708000"/>
<sequence>MCRRPLPCTPPSATSHAVSCVASNTCRRAVVVAGSDQIWQETPDPATRHRSLEPTPKVPPALPLCLPVLRRLSPRPWDQASDLRGEREGPAAAVLAVTWFSGGLLRRR</sequence>
<accession>A0A0P0Y5S6</accession>
<organism evidence="1 2">
    <name type="scientific">Oryza sativa subsp. japonica</name>
    <name type="common">Rice</name>
    <dbReference type="NCBI Taxonomy" id="39947"/>
    <lineage>
        <taxon>Eukaryota</taxon>
        <taxon>Viridiplantae</taxon>
        <taxon>Streptophyta</taxon>
        <taxon>Embryophyta</taxon>
        <taxon>Tracheophyta</taxon>
        <taxon>Spermatophyta</taxon>
        <taxon>Magnoliopsida</taxon>
        <taxon>Liliopsida</taxon>
        <taxon>Poales</taxon>
        <taxon>Poaceae</taxon>
        <taxon>BOP clade</taxon>
        <taxon>Oryzoideae</taxon>
        <taxon>Oryzeae</taxon>
        <taxon>Oryzinae</taxon>
        <taxon>Oryza</taxon>
        <taxon>Oryza sativa</taxon>
    </lineage>
</organism>
<reference evidence="2" key="2">
    <citation type="journal article" date="2008" name="Nucleic Acids Res.">
        <title>The rice annotation project database (RAP-DB): 2008 update.</title>
        <authorList>
            <consortium name="The rice annotation project (RAP)"/>
        </authorList>
    </citation>
    <scope>GENOME REANNOTATION</scope>
    <source>
        <strain evidence="2">cv. Nipponbare</strain>
    </source>
</reference>
<dbReference type="AlphaFoldDB" id="A0A0P0Y5S6"/>
<evidence type="ECO:0000313" key="1">
    <source>
        <dbReference type="EMBL" id="BAH95469.1"/>
    </source>
</evidence>
<dbReference type="EMBL" id="AP008217">
    <property type="protein sequence ID" value="BAH95469.1"/>
    <property type="molecule type" value="Genomic_DNA"/>
</dbReference>
<protein>
    <submittedName>
        <fullName evidence="1">Os11g0708000 protein</fullName>
    </submittedName>
</protein>
<name>A0A0P0Y5S6_ORYSJ</name>